<proteinExistence type="predicted"/>
<dbReference type="PANTHER" id="PTHR42999:SF1">
    <property type="entry name" value="PENTAPEPTIDE REPEAT-CONTAINING PROTEIN"/>
    <property type="match status" value="1"/>
</dbReference>
<dbReference type="Gene3D" id="2.160.20.80">
    <property type="entry name" value="E3 ubiquitin-protein ligase SopA"/>
    <property type="match status" value="1"/>
</dbReference>
<dbReference type="EMBL" id="MFAM01000009">
    <property type="protein sequence ID" value="OGD79797.1"/>
    <property type="molecule type" value="Genomic_DNA"/>
</dbReference>
<protein>
    <recommendedName>
        <fullName evidence="3">Pentapeptide repeat-containing protein</fullName>
    </recommendedName>
</protein>
<reference evidence="1 2" key="1">
    <citation type="journal article" date="2016" name="Nat. Commun.">
        <title>Thousands of microbial genomes shed light on interconnected biogeochemical processes in an aquifer system.</title>
        <authorList>
            <person name="Anantharaman K."/>
            <person name="Brown C.T."/>
            <person name="Hug L.A."/>
            <person name="Sharon I."/>
            <person name="Castelle C.J."/>
            <person name="Probst A.J."/>
            <person name="Thomas B.C."/>
            <person name="Singh A."/>
            <person name="Wilkins M.J."/>
            <person name="Karaoz U."/>
            <person name="Brodie E.L."/>
            <person name="Williams K.H."/>
            <person name="Hubbard S.S."/>
            <person name="Banfield J.F."/>
        </authorList>
    </citation>
    <scope>NUCLEOTIDE SEQUENCE [LARGE SCALE GENOMIC DNA]</scope>
</reference>
<dbReference type="InterPro" id="IPR052949">
    <property type="entry name" value="PA_immunity-related"/>
</dbReference>
<dbReference type="SUPFAM" id="SSF141571">
    <property type="entry name" value="Pentapeptide repeat-like"/>
    <property type="match status" value="1"/>
</dbReference>
<evidence type="ECO:0000313" key="2">
    <source>
        <dbReference type="Proteomes" id="UP000176682"/>
    </source>
</evidence>
<gene>
    <name evidence="1" type="ORF">A2368_04445</name>
</gene>
<dbReference type="PANTHER" id="PTHR42999">
    <property type="entry name" value="ANTIBIOTIC RESISTANCE PROTEIN MCBG"/>
    <property type="match status" value="1"/>
</dbReference>
<dbReference type="Pfam" id="PF13599">
    <property type="entry name" value="Pentapeptide_4"/>
    <property type="match status" value="1"/>
</dbReference>
<dbReference type="Proteomes" id="UP000176682">
    <property type="component" value="Unassembled WGS sequence"/>
</dbReference>
<evidence type="ECO:0000313" key="1">
    <source>
        <dbReference type="EMBL" id="OGD79797.1"/>
    </source>
</evidence>
<accession>A0A1F5FJJ6</accession>
<dbReference type="AlphaFoldDB" id="A0A1F5FJJ6"/>
<comment type="caution">
    <text evidence="1">The sequence shown here is derived from an EMBL/GenBank/DDBJ whole genome shotgun (WGS) entry which is preliminary data.</text>
</comment>
<sequence length="187" mass="21363">MFKNKVLNSPDLQGKEFTDLKFFHCQFRGTHRFASFTRCLFDTCDFTGADLEDATFDHCRFPESRLSQLDFSRTFFRACDYSSGIFIGTHFVQRDGHHRQARFNLSNTKFLHSDLTQAVFDHVNLTWAEFTGSNLKLAIFDHSLLDHTDFTACDLEGTAFVDCAIKQAKLDFGGFVSYGRSKGFTTG</sequence>
<organism evidence="1 2">
    <name type="scientific">Candidatus Collierbacteria bacterium RIFOXYB1_FULL_49_13</name>
    <dbReference type="NCBI Taxonomy" id="1817728"/>
    <lineage>
        <taxon>Bacteria</taxon>
        <taxon>Candidatus Collieribacteriota</taxon>
    </lineage>
</organism>
<evidence type="ECO:0008006" key="3">
    <source>
        <dbReference type="Google" id="ProtNLM"/>
    </source>
</evidence>
<name>A0A1F5FJJ6_9BACT</name>
<dbReference type="InterPro" id="IPR001646">
    <property type="entry name" value="5peptide_repeat"/>
</dbReference>